<dbReference type="EnsemblBacteria" id="AAS95465">
    <property type="protein sequence ID" value="AAS95465"/>
    <property type="gene ID" value="DVU_0985"/>
</dbReference>
<evidence type="ECO:0000256" key="1">
    <source>
        <dbReference type="SAM" id="Phobius"/>
    </source>
</evidence>
<feature type="transmembrane region" description="Helical" evidence="1">
    <location>
        <begin position="45"/>
        <end position="66"/>
    </location>
</feature>
<keyword evidence="3" id="KW-1185">Reference proteome</keyword>
<evidence type="ECO:0000313" key="2">
    <source>
        <dbReference type="EMBL" id="AAS95465.1"/>
    </source>
</evidence>
<gene>
    <name evidence="2" type="ordered locus">DVU_0985</name>
</gene>
<dbReference type="PaxDb" id="882-DVU_0985"/>
<evidence type="ECO:0000313" key="3">
    <source>
        <dbReference type="Proteomes" id="UP000002194"/>
    </source>
</evidence>
<dbReference type="EMBL" id="AE017285">
    <property type="protein sequence ID" value="AAS95465.1"/>
    <property type="molecule type" value="Genomic_DNA"/>
</dbReference>
<name>Q72DE4_NITV2</name>
<dbReference type="AlphaFoldDB" id="Q72DE4"/>
<dbReference type="Proteomes" id="UP000002194">
    <property type="component" value="Chromosome"/>
</dbReference>
<accession>Q72DE4</accession>
<protein>
    <submittedName>
        <fullName evidence="2">Uncharacterized protein</fullName>
    </submittedName>
</protein>
<proteinExistence type="predicted"/>
<dbReference type="HOGENOM" id="CLU_2507314_0_0_7"/>
<reference evidence="2 3" key="1">
    <citation type="journal article" date="2004" name="Nat. Biotechnol.">
        <title>The genome sequence of the anaerobic, sulfate-reducing bacterium Desulfovibrio vulgaris Hildenborough.</title>
        <authorList>
            <person name="Heidelberg J.F."/>
            <person name="Seshadri R."/>
            <person name="Haveman S.A."/>
            <person name="Hemme C.L."/>
            <person name="Paulsen I.T."/>
            <person name="Kolonay J.F."/>
            <person name="Eisen J.A."/>
            <person name="Ward N."/>
            <person name="Methe B."/>
            <person name="Brinkac L.M."/>
            <person name="Daugherty S.C."/>
            <person name="Deboy R.T."/>
            <person name="Dodson R.J."/>
            <person name="Durkin A.S."/>
            <person name="Madupu R."/>
            <person name="Nelson W.C."/>
            <person name="Sullivan S.A."/>
            <person name="Fouts D."/>
            <person name="Haft D.H."/>
            <person name="Selengut J."/>
            <person name="Peterson J.D."/>
            <person name="Davidsen T.M."/>
            <person name="Zafar N."/>
            <person name="Zhou L."/>
            <person name="Radune D."/>
            <person name="Dimitrov G."/>
            <person name="Hance M."/>
            <person name="Tran K."/>
            <person name="Khouri H."/>
            <person name="Gill J."/>
            <person name="Utterback T.R."/>
            <person name="Feldblyum T.V."/>
            <person name="Wall J.D."/>
            <person name="Voordouw G."/>
            <person name="Fraser C.M."/>
        </authorList>
    </citation>
    <scope>NUCLEOTIDE SEQUENCE [LARGE SCALE GENOMIC DNA]</scope>
    <source>
        <strain evidence="3">ATCC 29579 / DSM 644 / NCIMB 8303 / VKM B-1760 / Hildenborough</strain>
    </source>
</reference>
<keyword evidence="1" id="KW-0472">Membrane</keyword>
<keyword evidence="1" id="KW-1133">Transmembrane helix</keyword>
<dbReference type="KEGG" id="dvu:DVU_0985"/>
<keyword evidence="1" id="KW-0812">Transmembrane</keyword>
<dbReference type="STRING" id="882.DVU_0985"/>
<organism evidence="2 3">
    <name type="scientific">Nitratidesulfovibrio vulgaris (strain ATCC 29579 / DSM 644 / CCUG 34227 / NCIMB 8303 / VKM B-1760 / Hildenborough)</name>
    <name type="common">Desulfovibrio vulgaris</name>
    <dbReference type="NCBI Taxonomy" id="882"/>
    <lineage>
        <taxon>Bacteria</taxon>
        <taxon>Pseudomonadati</taxon>
        <taxon>Thermodesulfobacteriota</taxon>
        <taxon>Desulfovibrionia</taxon>
        <taxon>Desulfovibrionales</taxon>
        <taxon>Desulfovibrionaceae</taxon>
        <taxon>Nitratidesulfovibrio</taxon>
    </lineage>
</organism>
<sequence length="85" mass="8584">MHGGYRVGLRAGAECVAGDCAAVPVWPWHSGRVLPDVTSAAVPPVALSVVGAVLSGFTCVGFGLVLGRFESGMVTREKEEGNGGG</sequence>